<sequence length="569" mass="63347">MDEYVETPVKSFECKEFSGASVYLKLENMHQVINSYRLRGLYHMCKHLKEEKHVTEIVLTCSTRKISMKNSKENEKNGEQPKTFNESREIDELEFMLGMCASSKALQLKLIAFIPKYNKIAGSNGYMVEQEESERIKSDYPVDEYTNHNRNDYSKLKELKQQQKYSNIVIVEYGDSEEISNKVAQNYILQSGVGGNVGSNPILLSVDNIEQYEREYISGISKIIKEIKPETVPTVIITSLTKNARENSRMLKGLVKGIHEVYGVNAIGNSGNNSNKLTRKQYQDANEVGGVTPTSSSAGATIPIIAVDCVGDGPVLEPEILTKHPIIPISVTKQMAVQAAIKLLVTDKVLVDEQSASGLALLESAVLDQIFPSFKTKKTENVVFIILNSCYAAGSGVIGNISGSARKTGVQDQRQNYGNTTCDPNRDESQYVLPSFLSINNTAFKNRNTRKSEHSANNEDNDNIIHNGDGAGIATNFRGRSISIINKNIPIIVKSGEKVVMKFIDDFNSTSENSPSNANGFINRSSNIPSNKFSMNMKRNLKVANQDAENLFRSDPGHYYQQHQNSYPY</sequence>
<dbReference type="EMBL" id="LSSK01001925">
    <property type="protein sequence ID" value="OMH78435.1"/>
    <property type="molecule type" value="Genomic_DNA"/>
</dbReference>
<dbReference type="Gene3D" id="3.40.50.1100">
    <property type="match status" value="2"/>
</dbReference>
<proteinExistence type="predicted"/>
<dbReference type="AlphaFoldDB" id="A0A1R1PBS6"/>
<keyword evidence="2" id="KW-1185">Reference proteome</keyword>
<dbReference type="OrthoDB" id="7773036at2759"/>
<reference evidence="2" key="1">
    <citation type="submission" date="2017-01" db="EMBL/GenBank/DDBJ databases">
        <authorList>
            <person name="Wang Y."/>
            <person name="White M."/>
            <person name="Kvist S."/>
            <person name="Moncalvo J.-M."/>
        </authorList>
    </citation>
    <scope>NUCLEOTIDE SEQUENCE [LARGE SCALE GENOMIC DNA]</scope>
    <source>
        <strain evidence="2">COL-18-3</strain>
    </source>
</reference>
<dbReference type="Proteomes" id="UP000188320">
    <property type="component" value="Unassembled WGS sequence"/>
</dbReference>
<protein>
    <submittedName>
        <fullName evidence="1">Uncharacterized protein</fullName>
    </submittedName>
</protein>
<gene>
    <name evidence="1" type="ORF">AX774_g8169</name>
</gene>
<name>A0A1R1PBS6_ZANCU</name>
<organism evidence="1 2">
    <name type="scientific">Zancudomyces culisetae</name>
    <name type="common">Gut fungus</name>
    <name type="synonym">Smittium culisetae</name>
    <dbReference type="NCBI Taxonomy" id="1213189"/>
    <lineage>
        <taxon>Eukaryota</taxon>
        <taxon>Fungi</taxon>
        <taxon>Fungi incertae sedis</taxon>
        <taxon>Zoopagomycota</taxon>
        <taxon>Kickxellomycotina</taxon>
        <taxon>Harpellomycetes</taxon>
        <taxon>Harpellales</taxon>
        <taxon>Legeriomycetaceae</taxon>
        <taxon>Zancudomyces</taxon>
    </lineage>
</organism>
<evidence type="ECO:0000313" key="1">
    <source>
        <dbReference type="EMBL" id="OMH78435.1"/>
    </source>
</evidence>
<accession>A0A1R1PBS6</accession>
<comment type="caution">
    <text evidence="1">The sequence shown here is derived from an EMBL/GenBank/DDBJ whole genome shotgun (WGS) entry which is preliminary data.</text>
</comment>
<dbReference type="InterPro" id="IPR036052">
    <property type="entry name" value="TrpB-like_PALP_sf"/>
</dbReference>
<evidence type="ECO:0000313" key="2">
    <source>
        <dbReference type="Proteomes" id="UP000188320"/>
    </source>
</evidence>
<dbReference type="SUPFAM" id="SSF53686">
    <property type="entry name" value="Tryptophan synthase beta subunit-like PLP-dependent enzymes"/>
    <property type="match status" value="1"/>
</dbReference>